<dbReference type="EMBL" id="RDQH01000331">
    <property type="protein sequence ID" value="RXH97696.1"/>
    <property type="molecule type" value="Genomic_DNA"/>
</dbReference>
<comment type="caution">
    <text evidence="4">The sequence shown here is derived from an EMBL/GenBank/DDBJ whole genome shotgun (WGS) entry which is preliminary data.</text>
</comment>
<dbReference type="Pfam" id="PF20160">
    <property type="entry name" value="C-JID"/>
    <property type="match status" value="1"/>
</dbReference>
<evidence type="ECO:0000256" key="2">
    <source>
        <dbReference type="ARBA" id="ARBA00022737"/>
    </source>
</evidence>
<keyword evidence="5" id="KW-1185">Reference proteome</keyword>
<evidence type="ECO:0000256" key="1">
    <source>
        <dbReference type="ARBA" id="ARBA00022614"/>
    </source>
</evidence>
<keyword evidence="2" id="KW-0677">Repeat</keyword>
<name>A0A498JRM6_MALDO</name>
<proteinExistence type="predicted"/>
<gene>
    <name evidence="4" type="ORF">DVH24_010021</name>
</gene>
<feature type="domain" description="C-JID" evidence="3">
    <location>
        <begin position="30"/>
        <end position="96"/>
    </location>
</feature>
<evidence type="ECO:0000259" key="3">
    <source>
        <dbReference type="Pfam" id="PF20160"/>
    </source>
</evidence>
<protein>
    <recommendedName>
        <fullName evidence="3">C-JID domain-containing protein</fullName>
    </recommendedName>
</protein>
<accession>A0A498JRM6</accession>
<evidence type="ECO:0000313" key="5">
    <source>
        <dbReference type="Proteomes" id="UP000290289"/>
    </source>
</evidence>
<evidence type="ECO:0000313" key="4">
    <source>
        <dbReference type="EMBL" id="RXH97696.1"/>
    </source>
</evidence>
<reference evidence="4 5" key="1">
    <citation type="submission" date="2018-10" db="EMBL/GenBank/DDBJ databases">
        <title>A high-quality apple genome assembly.</title>
        <authorList>
            <person name="Hu J."/>
        </authorList>
    </citation>
    <scope>NUCLEOTIDE SEQUENCE [LARGE SCALE GENOMIC DNA]</scope>
    <source>
        <strain evidence="5">cv. HFTH1</strain>
        <tissue evidence="4">Young leaf</tissue>
    </source>
</reference>
<dbReference type="Proteomes" id="UP000290289">
    <property type="component" value="Chromosome 5"/>
</dbReference>
<keyword evidence="1" id="KW-0433">Leucine-rich repeat</keyword>
<dbReference type="AlphaFoldDB" id="A0A498JRM6"/>
<sequence length="184" mass="20570">MLQEMTSFIPTSCRTLGSTVSARTSVSTVCAGNEIPNWFCHQNEGSLITIKLPRNWYCTDFLGFAQSVVLHKYTYRKDLMFGCSCNFKTISGESHKTIYPSHYPFNEGERVITYSEFGHIFVRYTVCKPCGRGIPSISLCCCNALALQIVRGGEDPSHLPASIQVHVAKHIGKMSSLRIVYKDS</sequence>
<organism evidence="4 5">
    <name type="scientific">Malus domestica</name>
    <name type="common">Apple</name>
    <name type="synonym">Pyrus malus</name>
    <dbReference type="NCBI Taxonomy" id="3750"/>
    <lineage>
        <taxon>Eukaryota</taxon>
        <taxon>Viridiplantae</taxon>
        <taxon>Streptophyta</taxon>
        <taxon>Embryophyta</taxon>
        <taxon>Tracheophyta</taxon>
        <taxon>Spermatophyta</taxon>
        <taxon>Magnoliopsida</taxon>
        <taxon>eudicotyledons</taxon>
        <taxon>Gunneridae</taxon>
        <taxon>Pentapetalae</taxon>
        <taxon>rosids</taxon>
        <taxon>fabids</taxon>
        <taxon>Rosales</taxon>
        <taxon>Rosaceae</taxon>
        <taxon>Amygdaloideae</taxon>
        <taxon>Maleae</taxon>
        <taxon>Malus</taxon>
    </lineage>
</organism>
<dbReference type="InterPro" id="IPR045344">
    <property type="entry name" value="C-JID"/>
</dbReference>